<organism evidence="5 6">
    <name type="scientific">Scyliorhinus torazame</name>
    <name type="common">Cloudy catshark</name>
    <name type="synonym">Catulus torazame</name>
    <dbReference type="NCBI Taxonomy" id="75743"/>
    <lineage>
        <taxon>Eukaryota</taxon>
        <taxon>Metazoa</taxon>
        <taxon>Chordata</taxon>
        <taxon>Craniata</taxon>
        <taxon>Vertebrata</taxon>
        <taxon>Chondrichthyes</taxon>
        <taxon>Elasmobranchii</taxon>
        <taxon>Galeomorphii</taxon>
        <taxon>Galeoidea</taxon>
        <taxon>Carcharhiniformes</taxon>
        <taxon>Scyliorhinidae</taxon>
        <taxon>Scyliorhinus</taxon>
    </lineage>
</organism>
<protein>
    <recommendedName>
        <fullName evidence="4">SH3 domain-containing protein</fullName>
    </recommendedName>
</protein>
<dbReference type="Gene3D" id="2.30.30.40">
    <property type="entry name" value="SH3 Domains"/>
    <property type="match status" value="1"/>
</dbReference>
<dbReference type="InterPro" id="IPR001452">
    <property type="entry name" value="SH3_domain"/>
</dbReference>
<feature type="region of interest" description="Disordered" evidence="3">
    <location>
        <begin position="1"/>
        <end position="24"/>
    </location>
</feature>
<evidence type="ECO:0000259" key="4">
    <source>
        <dbReference type="PROSITE" id="PS50002"/>
    </source>
</evidence>
<reference evidence="5 6" key="1">
    <citation type="journal article" date="2018" name="Nat. Ecol. Evol.">
        <title>Shark genomes provide insights into elasmobranch evolution and the origin of vertebrates.</title>
        <authorList>
            <person name="Hara Y"/>
            <person name="Yamaguchi K"/>
            <person name="Onimaru K"/>
            <person name="Kadota M"/>
            <person name="Koyanagi M"/>
            <person name="Keeley SD"/>
            <person name="Tatsumi K"/>
            <person name="Tanaka K"/>
            <person name="Motone F"/>
            <person name="Kageyama Y"/>
            <person name="Nozu R"/>
            <person name="Adachi N"/>
            <person name="Nishimura O"/>
            <person name="Nakagawa R"/>
            <person name="Tanegashima C"/>
            <person name="Kiyatake I"/>
            <person name="Matsumoto R"/>
            <person name="Murakumo K"/>
            <person name="Nishida K"/>
            <person name="Terakita A"/>
            <person name="Kuratani S"/>
            <person name="Sato K"/>
            <person name="Hyodo S Kuraku.S."/>
        </authorList>
    </citation>
    <scope>NUCLEOTIDE SEQUENCE [LARGE SCALE GENOMIC DNA]</scope>
</reference>
<evidence type="ECO:0000256" key="3">
    <source>
        <dbReference type="SAM" id="MobiDB-lite"/>
    </source>
</evidence>
<feature type="domain" description="SH3" evidence="4">
    <location>
        <begin position="25"/>
        <end position="57"/>
    </location>
</feature>
<dbReference type="STRING" id="75743.A0A401Q9Y8"/>
<dbReference type="PROSITE" id="PS50002">
    <property type="entry name" value="SH3"/>
    <property type="match status" value="1"/>
</dbReference>
<feature type="non-terminal residue" evidence="5">
    <location>
        <position position="57"/>
    </location>
</feature>
<evidence type="ECO:0000313" key="6">
    <source>
        <dbReference type="Proteomes" id="UP000288216"/>
    </source>
</evidence>
<evidence type="ECO:0000256" key="2">
    <source>
        <dbReference type="PROSITE-ProRule" id="PRU00192"/>
    </source>
</evidence>
<name>A0A401Q9Y8_SCYTO</name>
<dbReference type="Pfam" id="PF00018">
    <property type="entry name" value="SH3_1"/>
    <property type="match status" value="1"/>
</dbReference>
<dbReference type="OrthoDB" id="5340910at2759"/>
<dbReference type="InterPro" id="IPR036028">
    <property type="entry name" value="SH3-like_dom_sf"/>
</dbReference>
<evidence type="ECO:0000313" key="5">
    <source>
        <dbReference type="EMBL" id="GCB82180.1"/>
    </source>
</evidence>
<proteinExistence type="predicted"/>
<sequence>PSGKKLASAVTTQEPIKSEPDNRPKGKEYCKVIFPYEAQNEDELTIREGEIVIIVNK</sequence>
<keyword evidence="1 2" id="KW-0728">SH3 domain</keyword>
<evidence type="ECO:0000256" key="1">
    <source>
        <dbReference type="ARBA" id="ARBA00022443"/>
    </source>
</evidence>
<comment type="caution">
    <text evidence="5">The sequence shown here is derived from an EMBL/GenBank/DDBJ whole genome shotgun (WGS) entry which is preliminary data.</text>
</comment>
<dbReference type="EMBL" id="BFAA01027209">
    <property type="protein sequence ID" value="GCB82180.1"/>
    <property type="molecule type" value="Genomic_DNA"/>
</dbReference>
<gene>
    <name evidence="5" type="ORF">scyTo_0023206</name>
</gene>
<keyword evidence="6" id="KW-1185">Reference proteome</keyword>
<accession>A0A401Q9Y8</accession>
<dbReference type="SUPFAM" id="SSF50044">
    <property type="entry name" value="SH3-domain"/>
    <property type="match status" value="1"/>
</dbReference>
<feature type="non-terminal residue" evidence="5">
    <location>
        <position position="1"/>
    </location>
</feature>
<dbReference type="AlphaFoldDB" id="A0A401Q9Y8"/>
<dbReference type="Proteomes" id="UP000288216">
    <property type="component" value="Unassembled WGS sequence"/>
</dbReference>